<dbReference type="GO" id="GO:0003677">
    <property type="term" value="F:DNA binding"/>
    <property type="evidence" value="ECO:0007669"/>
    <property type="project" value="UniProtKB-KW"/>
</dbReference>
<keyword evidence="4" id="KW-1185">Reference proteome</keyword>
<dbReference type="RefSeq" id="WP_168040361.1">
    <property type="nucleotide sequence ID" value="NZ_JAATJH010000011.1"/>
</dbReference>
<comment type="caution">
    <text evidence="3">The sequence shown here is derived from an EMBL/GenBank/DDBJ whole genome shotgun (WGS) entry which is preliminary data.</text>
</comment>
<dbReference type="InterPro" id="IPR007159">
    <property type="entry name" value="SpoVT-AbrB_dom"/>
</dbReference>
<dbReference type="Proteomes" id="UP000770785">
    <property type="component" value="Unassembled WGS sequence"/>
</dbReference>
<reference evidence="3 4" key="1">
    <citation type="submission" date="2020-03" db="EMBL/GenBank/DDBJ databases">
        <title>Genomic Encyclopedia of Type Strains, Phase IV (KMG-IV): sequencing the most valuable type-strain genomes for metagenomic binning, comparative biology and taxonomic classification.</title>
        <authorList>
            <person name="Goeker M."/>
        </authorList>
    </citation>
    <scope>NUCLEOTIDE SEQUENCE [LARGE SCALE GENOMIC DNA]</scope>
    <source>
        <strain evidence="3 4">DSM 105096</strain>
    </source>
</reference>
<protein>
    <submittedName>
        <fullName evidence="3">Bifunctional DNA-binding transcriptional regulator/antitoxin component of YhaV-PrlF toxin-antitoxin module</fullName>
    </submittedName>
</protein>
<evidence type="ECO:0000313" key="4">
    <source>
        <dbReference type="Proteomes" id="UP000770785"/>
    </source>
</evidence>
<proteinExistence type="predicted"/>
<accession>A0ABX0XGD2</accession>
<evidence type="ECO:0000259" key="2">
    <source>
        <dbReference type="PROSITE" id="PS51740"/>
    </source>
</evidence>
<dbReference type="SMART" id="SM00966">
    <property type="entry name" value="SpoVT_AbrB"/>
    <property type="match status" value="1"/>
</dbReference>
<dbReference type="PROSITE" id="PS51740">
    <property type="entry name" value="SPOVT_ABRB"/>
    <property type="match status" value="1"/>
</dbReference>
<keyword evidence="1 3" id="KW-0238">DNA-binding</keyword>
<dbReference type="InterPro" id="IPR037914">
    <property type="entry name" value="SpoVT-AbrB_sf"/>
</dbReference>
<name>A0ABX0XGD2_9BACT</name>
<gene>
    <name evidence="3" type="ORF">GGR27_003911</name>
</gene>
<dbReference type="Gene3D" id="2.10.260.10">
    <property type="match status" value="1"/>
</dbReference>
<organism evidence="3 4">
    <name type="scientific">Neolewinella antarctica</name>
    <dbReference type="NCBI Taxonomy" id="442734"/>
    <lineage>
        <taxon>Bacteria</taxon>
        <taxon>Pseudomonadati</taxon>
        <taxon>Bacteroidota</taxon>
        <taxon>Saprospiria</taxon>
        <taxon>Saprospirales</taxon>
        <taxon>Lewinellaceae</taxon>
        <taxon>Neolewinella</taxon>
    </lineage>
</organism>
<evidence type="ECO:0000313" key="3">
    <source>
        <dbReference type="EMBL" id="NJC28388.1"/>
    </source>
</evidence>
<dbReference type="EMBL" id="JAATJH010000011">
    <property type="protein sequence ID" value="NJC28388.1"/>
    <property type="molecule type" value="Genomic_DNA"/>
</dbReference>
<dbReference type="Pfam" id="PF04014">
    <property type="entry name" value="MazE_antitoxin"/>
    <property type="match status" value="1"/>
</dbReference>
<sequence>MTLTMDKFGRVLIPKALRKMVQIEPGGEVEVEVDSTTHKITLTSKAEAQKPKLTFDSDGFPLIVGGEPYPADFDTVAFLKESYEEYHKSRFGV</sequence>
<dbReference type="SUPFAM" id="SSF89447">
    <property type="entry name" value="AbrB/MazE/MraZ-like"/>
    <property type="match status" value="1"/>
</dbReference>
<feature type="domain" description="SpoVT-AbrB" evidence="2">
    <location>
        <begin position="1"/>
        <end position="47"/>
    </location>
</feature>
<evidence type="ECO:0000256" key="1">
    <source>
        <dbReference type="PROSITE-ProRule" id="PRU01076"/>
    </source>
</evidence>